<protein>
    <submittedName>
        <fullName evidence="3">5200_t:CDS:1</fullName>
    </submittedName>
</protein>
<evidence type="ECO:0000259" key="2">
    <source>
        <dbReference type="Pfam" id="PF02037"/>
    </source>
</evidence>
<feature type="region of interest" description="Disordered" evidence="1">
    <location>
        <begin position="67"/>
        <end position="106"/>
    </location>
</feature>
<dbReference type="EMBL" id="CAJVQB010006690">
    <property type="protein sequence ID" value="CAG8689745.1"/>
    <property type="molecule type" value="Genomic_DNA"/>
</dbReference>
<evidence type="ECO:0000313" key="3">
    <source>
        <dbReference type="EMBL" id="CAG8689745.1"/>
    </source>
</evidence>
<proteinExistence type="predicted"/>
<reference evidence="3 4" key="1">
    <citation type="submission" date="2021-06" db="EMBL/GenBank/DDBJ databases">
        <authorList>
            <person name="Kallberg Y."/>
            <person name="Tangrot J."/>
            <person name="Rosling A."/>
        </authorList>
    </citation>
    <scope>NUCLEOTIDE SEQUENCE [LARGE SCALE GENOMIC DNA]</scope>
    <source>
        <strain evidence="3 4">120-4 pot B 10/14</strain>
    </source>
</reference>
<dbReference type="InterPro" id="IPR003034">
    <property type="entry name" value="SAP_dom"/>
</dbReference>
<dbReference type="Gene3D" id="1.10.720.30">
    <property type="entry name" value="SAP domain"/>
    <property type="match status" value="1"/>
</dbReference>
<feature type="non-terminal residue" evidence="3">
    <location>
        <position position="1"/>
    </location>
</feature>
<dbReference type="Proteomes" id="UP000789901">
    <property type="component" value="Unassembled WGS sequence"/>
</dbReference>
<comment type="caution">
    <text evidence="3">The sequence shown here is derived from an EMBL/GenBank/DDBJ whole genome shotgun (WGS) entry which is preliminary data.</text>
</comment>
<gene>
    <name evidence="3" type="ORF">GMARGA_LOCUS11434</name>
</gene>
<evidence type="ECO:0000313" key="4">
    <source>
        <dbReference type="Proteomes" id="UP000789901"/>
    </source>
</evidence>
<evidence type="ECO:0000256" key="1">
    <source>
        <dbReference type="SAM" id="MobiDB-lite"/>
    </source>
</evidence>
<organism evidence="3 4">
    <name type="scientific">Gigaspora margarita</name>
    <dbReference type="NCBI Taxonomy" id="4874"/>
    <lineage>
        <taxon>Eukaryota</taxon>
        <taxon>Fungi</taxon>
        <taxon>Fungi incertae sedis</taxon>
        <taxon>Mucoromycota</taxon>
        <taxon>Glomeromycotina</taxon>
        <taxon>Glomeromycetes</taxon>
        <taxon>Diversisporales</taxon>
        <taxon>Gigasporaceae</taxon>
        <taxon>Gigaspora</taxon>
    </lineage>
</organism>
<feature type="compositionally biased region" description="Basic and acidic residues" evidence="1">
    <location>
        <begin position="84"/>
        <end position="106"/>
    </location>
</feature>
<accession>A0ABN7UXV6</accession>
<feature type="domain" description="SAP" evidence="2">
    <location>
        <begin position="29"/>
        <end position="60"/>
    </location>
</feature>
<dbReference type="Pfam" id="PF02037">
    <property type="entry name" value="SAP"/>
    <property type="match status" value="1"/>
</dbReference>
<dbReference type="InterPro" id="IPR036361">
    <property type="entry name" value="SAP_dom_sf"/>
</dbReference>
<dbReference type="SUPFAM" id="SSF68906">
    <property type="entry name" value="SAP domain"/>
    <property type="match status" value="1"/>
</dbReference>
<sequence length="106" mass="11760">ETQHANTDLGSEATISQSETNSVVDWNCLSTTDLRAMCLRCNIPVKGTKTELVSRLEIYWKEPEKDCKAQGTLKGKLAEQTQAEGHEKRDGHPMQEGIEGKTGEKN</sequence>
<name>A0ABN7UXV6_GIGMA</name>
<keyword evidence="4" id="KW-1185">Reference proteome</keyword>